<dbReference type="Pfam" id="PF00425">
    <property type="entry name" value="Chorismate_bind"/>
    <property type="match status" value="1"/>
</dbReference>
<name>A0A7K1FPB8_9ACTN</name>
<evidence type="ECO:0000259" key="1">
    <source>
        <dbReference type="Pfam" id="PF00425"/>
    </source>
</evidence>
<dbReference type="InterPro" id="IPR005801">
    <property type="entry name" value="ADC_synthase"/>
</dbReference>
<dbReference type="InterPro" id="IPR019999">
    <property type="entry name" value="Anth_synth_I-like"/>
</dbReference>
<accession>A0A7K1FPB8</accession>
<evidence type="ECO:0000313" key="3">
    <source>
        <dbReference type="Proteomes" id="UP000460221"/>
    </source>
</evidence>
<feature type="domain" description="Chorismate-utilising enzyme C-terminal" evidence="1">
    <location>
        <begin position="81"/>
        <end position="327"/>
    </location>
</feature>
<dbReference type="Gene3D" id="3.60.120.10">
    <property type="entry name" value="Anthranilate synthase"/>
    <property type="match status" value="1"/>
</dbReference>
<evidence type="ECO:0000313" key="2">
    <source>
        <dbReference type="EMBL" id="MTD15995.1"/>
    </source>
</evidence>
<dbReference type="PRINTS" id="PR00095">
    <property type="entry name" value="ANTSNTHASEI"/>
</dbReference>
<keyword evidence="3" id="KW-1185">Reference proteome</keyword>
<dbReference type="PANTHER" id="PTHR11236:SF50">
    <property type="entry name" value="AMINODEOXYCHORISMATE SYNTHASE COMPONENT 1"/>
    <property type="match status" value="1"/>
</dbReference>
<organism evidence="2 3">
    <name type="scientific">Nakamurella alba</name>
    <dbReference type="NCBI Taxonomy" id="2665158"/>
    <lineage>
        <taxon>Bacteria</taxon>
        <taxon>Bacillati</taxon>
        <taxon>Actinomycetota</taxon>
        <taxon>Actinomycetes</taxon>
        <taxon>Nakamurellales</taxon>
        <taxon>Nakamurellaceae</taxon>
        <taxon>Nakamurella</taxon>
    </lineage>
</organism>
<dbReference type="InterPro" id="IPR015890">
    <property type="entry name" value="Chorismate_C"/>
</dbReference>
<comment type="caution">
    <text evidence="2">The sequence shown here is derived from an EMBL/GenBank/DDBJ whole genome shotgun (WGS) entry which is preliminary data.</text>
</comment>
<protein>
    <submittedName>
        <fullName evidence="2">Anthranilate synthase component I family protein</fullName>
    </submittedName>
</protein>
<proteinExistence type="predicted"/>
<dbReference type="AlphaFoldDB" id="A0A7K1FPB8"/>
<dbReference type="GO" id="GO:0000162">
    <property type="term" value="P:L-tryptophan biosynthetic process"/>
    <property type="evidence" value="ECO:0007669"/>
    <property type="project" value="TreeGrafter"/>
</dbReference>
<dbReference type="GO" id="GO:0046820">
    <property type="term" value="F:4-amino-4-deoxychorismate synthase activity"/>
    <property type="evidence" value="ECO:0007669"/>
    <property type="project" value="TreeGrafter"/>
</dbReference>
<dbReference type="Proteomes" id="UP000460221">
    <property type="component" value="Unassembled WGS sequence"/>
</dbReference>
<reference evidence="2 3" key="1">
    <citation type="submission" date="2019-11" db="EMBL/GenBank/DDBJ databases">
        <authorList>
            <person name="Jiang L.-Q."/>
        </authorList>
    </citation>
    <scope>NUCLEOTIDE SEQUENCE [LARGE SCALE GENOMIC DNA]</scope>
    <source>
        <strain evidence="2 3">YIM 132087</strain>
    </source>
</reference>
<dbReference type="SUPFAM" id="SSF56322">
    <property type="entry name" value="ADC synthase"/>
    <property type="match status" value="1"/>
</dbReference>
<gene>
    <name evidence="2" type="ORF">GIS00_18830</name>
</gene>
<dbReference type="EMBL" id="WLYK01000008">
    <property type="protein sequence ID" value="MTD15995.1"/>
    <property type="molecule type" value="Genomic_DNA"/>
</dbReference>
<dbReference type="PANTHER" id="PTHR11236">
    <property type="entry name" value="AMINOBENZOATE/ANTHRANILATE SYNTHASE"/>
    <property type="match status" value="1"/>
</dbReference>
<dbReference type="RefSeq" id="WP_322098127.1">
    <property type="nucleotide sequence ID" value="NZ_WLYK01000008.1"/>
</dbReference>
<sequence length="350" mass="37318">MKGPAAQRAAAHFAGRLATGLVEVADLTARPEALQRGWWAVVATFEGAITGYRFADVRPAALPPARVPWVRPGRWTSSMSRQDYVDGVLRIREHIAAGTVYQVNLCRLLTAELPAGADPLALAHRLGEENPAPYQGFLHTGTDWVVTASPELFLRRTGDTVLSGPVKGTAAPGEPFSAKDFPENIMITDLVRNDLGRVARPGGVRVTSLLRREDHPGLQHLVSDVQAELRRGTGWDDLLAATFPPGSVSGAPKHTALQIIRELERVPRGPYCGAIGWVDGDRGTAELAVGIRTFFSTDDGRRVHFGTGAGITYPSDPDAEWRETELKASRLIAAASGVGGSAASAGVLSA</sequence>